<evidence type="ECO:0000313" key="11">
    <source>
        <dbReference type="Proteomes" id="UP001242732"/>
    </source>
</evidence>
<evidence type="ECO:0000256" key="8">
    <source>
        <dbReference type="SAM" id="MobiDB-lite"/>
    </source>
</evidence>
<feature type="compositionally biased region" description="Low complexity" evidence="8">
    <location>
        <begin position="567"/>
        <end position="578"/>
    </location>
</feature>
<dbReference type="EMBL" id="CP127363">
    <property type="protein sequence ID" value="WIY47614.1"/>
    <property type="molecule type" value="Genomic_DNA"/>
</dbReference>
<accession>A0ABY9AKY8</accession>
<dbReference type="InterPro" id="IPR008266">
    <property type="entry name" value="Tyr_kinase_AS"/>
</dbReference>
<sequence>MDKEFSGSANCLGPGVQVGEYRLNDVVGEGGFGIVYKARDLSLDRIVAIKEYMPATLAGRKDGNEVHVRSQHRGAFDAGLRSFINEARLLAKFSHPALVHVYRFFEANGTAYMVMQYYEGQTFRSFLAQQHTVDEAWLSAVLVPILDVLEMLHAADCYHRDIAPDNIFLQESGMPVLLDFGAARRIIGDMTQALTMVLKPGFAPIEQYVDDGAMPQGAWTDIYQLGAVLYQAITGRPPATSVARMINDPLARLTPENCPGFSARFLHGVQSALAVKPQDRPQGIAELRQLLGLKTVTISWPHASAAAAGAEVAVRASEPVPEASATSPALRPVEAVASMIPSHLAPAGAHGAGAERRVAEDDAFLQPTQPMPLQDIPPSRMEPSAAAVASEMHGDGGHRGEKPASRAAAASSAGARAAAPAVAASVPVPSKSGRPAWLVPLLAVLALLLVGGVWWTVQASSEAAARERMAVQEASQWELASRINTVESVQAYLSAFPNGAHRMQAEEALTQLTARSLQATAVPAAQDAAASAPAVVASAALPPAEPASRASAPAAAALPAASAAHAGPAPAASVPAAEDSARSPRTAGREAENTGRVILRVMPWGNVTVDRVPVGTTPPLTQLTLSEGFHRIELSNPASQTVTRMVQVRRGESVVLTHKFE</sequence>
<dbReference type="RefSeq" id="WP_046060257.1">
    <property type="nucleotide sequence ID" value="NZ_CP023687.1"/>
</dbReference>
<feature type="region of interest" description="Disordered" evidence="8">
    <location>
        <begin position="567"/>
        <end position="594"/>
    </location>
</feature>
<evidence type="ECO:0000256" key="6">
    <source>
        <dbReference type="ARBA" id="ARBA00022840"/>
    </source>
</evidence>
<dbReference type="InterPro" id="IPR000719">
    <property type="entry name" value="Prot_kinase_dom"/>
</dbReference>
<dbReference type="Gene3D" id="1.10.510.10">
    <property type="entry name" value="Transferase(Phosphotransferase) domain 1"/>
    <property type="match status" value="1"/>
</dbReference>
<keyword evidence="4 7" id="KW-0547">Nucleotide-binding</keyword>
<protein>
    <recommendedName>
        <fullName evidence="2">non-specific serine/threonine protein kinase</fullName>
        <ecNumber evidence="2">2.7.11.1</ecNumber>
    </recommendedName>
</protein>
<proteinExistence type="inferred from homology"/>
<dbReference type="PANTHER" id="PTHR43671:SF13">
    <property type="entry name" value="SERINE_THREONINE-PROTEIN KINASE NEK2"/>
    <property type="match status" value="1"/>
</dbReference>
<dbReference type="Pfam" id="PF00069">
    <property type="entry name" value="Pkinase"/>
    <property type="match status" value="1"/>
</dbReference>
<dbReference type="InterPro" id="IPR050660">
    <property type="entry name" value="NEK_Ser/Thr_kinase"/>
</dbReference>
<comment type="similarity">
    <text evidence="1">Belongs to the protein kinase superfamily. NEK Ser/Thr protein kinase family. NIMA subfamily.</text>
</comment>
<evidence type="ECO:0000313" key="10">
    <source>
        <dbReference type="EMBL" id="WIY47614.1"/>
    </source>
</evidence>
<keyword evidence="11" id="KW-1185">Reference proteome</keyword>
<dbReference type="InterPro" id="IPR011009">
    <property type="entry name" value="Kinase-like_dom_sf"/>
</dbReference>
<feature type="compositionally biased region" description="Basic and acidic residues" evidence="8">
    <location>
        <begin position="392"/>
        <end position="404"/>
    </location>
</feature>
<dbReference type="SMART" id="SM00219">
    <property type="entry name" value="TyrKc"/>
    <property type="match status" value="1"/>
</dbReference>
<gene>
    <name evidence="10" type="ORF">QRO08_17465</name>
</gene>
<keyword evidence="3 10" id="KW-0808">Transferase</keyword>
<evidence type="ECO:0000256" key="7">
    <source>
        <dbReference type="PROSITE-ProRule" id="PRU10141"/>
    </source>
</evidence>
<feature type="compositionally biased region" description="Basic and acidic residues" evidence="8">
    <location>
        <begin position="579"/>
        <end position="593"/>
    </location>
</feature>
<dbReference type="SUPFAM" id="SSF56112">
    <property type="entry name" value="Protein kinase-like (PK-like)"/>
    <property type="match status" value="1"/>
</dbReference>
<organism evidence="10 11">
    <name type="scientific">Paracidovorax citrulli</name>
    <name type="common">Acidovorax citrulli</name>
    <dbReference type="NCBI Taxonomy" id="80869"/>
    <lineage>
        <taxon>Bacteria</taxon>
        <taxon>Pseudomonadati</taxon>
        <taxon>Pseudomonadota</taxon>
        <taxon>Betaproteobacteria</taxon>
        <taxon>Burkholderiales</taxon>
        <taxon>Comamonadaceae</taxon>
        <taxon>Paracidovorax</taxon>
    </lineage>
</organism>
<feature type="domain" description="Protein kinase" evidence="9">
    <location>
        <begin position="21"/>
        <end position="291"/>
    </location>
</feature>
<dbReference type="GO" id="GO:0004674">
    <property type="term" value="F:protein serine/threonine kinase activity"/>
    <property type="evidence" value="ECO:0007669"/>
    <property type="project" value="UniProtKB-EC"/>
</dbReference>
<evidence type="ECO:0000256" key="2">
    <source>
        <dbReference type="ARBA" id="ARBA00012513"/>
    </source>
</evidence>
<dbReference type="EC" id="2.7.11.1" evidence="2"/>
<evidence type="ECO:0000256" key="1">
    <source>
        <dbReference type="ARBA" id="ARBA00010886"/>
    </source>
</evidence>
<keyword evidence="5 10" id="KW-0418">Kinase</keyword>
<keyword evidence="6 7" id="KW-0067">ATP-binding</keyword>
<dbReference type="PROSITE" id="PS50011">
    <property type="entry name" value="PROTEIN_KINASE_DOM"/>
    <property type="match status" value="1"/>
</dbReference>
<dbReference type="PANTHER" id="PTHR43671">
    <property type="entry name" value="SERINE/THREONINE-PROTEIN KINASE NEK"/>
    <property type="match status" value="1"/>
</dbReference>
<evidence type="ECO:0000259" key="9">
    <source>
        <dbReference type="PROSITE" id="PS50011"/>
    </source>
</evidence>
<feature type="binding site" evidence="7">
    <location>
        <position position="50"/>
    </location>
    <ligand>
        <name>ATP</name>
        <dbReference type="ChEBI" id="CHEBI:30616"/>
    </ligand>
</feature>
<dbReference type="CDD" id="cd14014">
    <property type="entry name" value="STKc_PknB_like"/>
    <property type="match status" value="1"/>
</dbReference>
<feature type="region of interest" description="Disordered" evidence="8">
    <location>
        <begin position="368"/>
        <end position="411"/>
    </location>
</feature>
<name>A0ABY9AKY8_PARCI</name>
<dbReference type="InterPro" id="IPR020635">
    <property type="entry name" value="Tyr_kinase_cat_dom"/>
</dbReference>
<evidence type="ECO:0000256" key="3">
    <source>
        <dbReference type="ARBA" id="ARBA00022679"/>
    </source>
</evidence>
<dbReference type="PROSITE" id="PS00107">
    <property type="entry name" value="PROTEIN_KINASE_ATP"/>
    <property type="match status" value="1"/>
</dbReference>
<dbReference type="Proteomes" id="UP001242732">
    <property type="component" value="Chromosome"/>
</dbReference>
<evidence type="ECO:0000256" key="5">
    <source>
        <dbReference type="ARBA" id="ARBA00022777"/>
    </source>
</evidence>
<dbReference type="GeneID" id="79791139"/>
<dbReference type="InterPro" id="IPR017441">
    <property type="entry name" value="Protein_kinase_ATP_BS"/>
</dbReference>
<dbReference type="PROSITE" id="PS00109">
    <property type="entry name" value="PROTEIN_KINASE_TYR"/>
    <property type="match status" value="1"/>
</dbReference>
<reference evidence="10 11" key="1">
    <citation type="submission" date="2023-06" db="EMBL/GenBank/DDBJ databases">
        <authorList>
            <person name="Ham H."/>
            <person name="Park D.S."/>
        </authorList>
    </citation>
    <scope>NUCLEOTIDE SEQUENCE [LARGE SCALE GENOMIC DNA]</scope>
    <source>
        <strain evidence="10 11">KACC 17005</strain>
    </source>
</reference>
<evidence type="ECO:0000256" key="4">
    <source>
        <dbReference type="ARBA" id="ARBA00022741"/>
    </source>
</evidence>